<protein>
    <recommendedName>
        <fullName evidence="3">GRAM domain-containing protein</fullName>
    </recommendedName>
</protein>
<dbReference type="InterPro" id="IPR011993">
    <property type="entry name" value="PH-like_dom_sf"/>
</dbReference>
<organism evidence="1 2">
    <name type="scientific">Romboutsia lituseburensis DSM 797</name>
    <dbReference type="NCBI Taxonomy" id="1121325"/>
    <lineage>
        <taxon>Bacteria</taxon>
        <taxon>Bacillati</taxon>
        <taxon>Bacillota</taxon>
        <taxon>Clostridia</taxon>
        <taxon>Peptostreptococcales</taxon>
        <taxon>Peptostreptococcaceae</taxon>
        <taxon>Romboutsia</taxon>
    </lineage>
</organism>
<dbReference type="AlphaFoldDB" id="A0A1G9T8Q0"/>
<evidence type="ECO:0000313" key="1">
    <source>
        <dbReference type="EMBL" id="SDM44119.1"/>
    </source>
</evidence>
<dbReference type="STRING" id="1121325.SAMN04515677_11214"/>
<reference evidence="1 2" key="1">
    <citation type="submission" date="2016-10" db="EMBL/GenBank/DDBJ databases">
        <authorList>
            <person name="de Groot N.N."/>
        </authorList>
    </citation>
    <scope>NUCLEOTIDE SEQUENCE [LARGE SCALE GENOMIC DNA]</scope>
    <source>
        <strain evidence="1 2">DSM 797</strain>
    </source>
</reference>
<name>A0A1G9T8Q0_9FIRM</name>
<sequence>MEDYIGKTVKANYYRGIEAVGGHIYFDKTGLVFGSHLANIQTGETRIEYKDINSVNKRNTLGFAPNGLSIFTNDKVQHKFVVYNRSSILEFLERVISITQI</sequence>
<keyword evidence="2" id="KW-1185">Reference proteome</keyword>
<accession>A0A1G9T8Q0</accession>
<proteinExistence type="predicted"/>
<dbReference type="RefSeq" id="WP_092727507.1">
    <property type="nucleotide sequence ID" value="NZ_FNGW01000012.1"/>
</dbReference>
<dbReference type="EMBL" id="FNGW01000012">
    <property type="protein sequence ID" value="SDM44119.1"/>
    <property type="molecule type" value="Genomic_DNA"/>
</dbReference>
<evidence type="ECO:0008006" key="3">
    <source>
        <dbReference type="Google" id="ProtNLM"/>
    </source>
</evidence>
<gene>
    <name evidence="1" type="ORF">SAMN04515677_11214</name>
</gene>
<evidence type="ECO:0000313" key="2">
    <source>
        <dbReference type="Proteomes" id="UP000199068"/>
    </source>
</evidence>
<dbReference type="Gene3D" id="2.30.29.30">
    <property type="entry name" value="Pleckstrin-homology domain (PH domain)/Phosphotyrosine-binding domain (PTB)"/>
    <property type="match status" value="1"/>
</dbReference>
<dbReference type="Proteomes" id="UP000199068">
    <property type="component" value="Unassembled WGS sequence"/>
</dbReference>